<gene>
    <name evidence="13" type="ORF">COT62_01075</name>
</gene>
<evidence type="ECO:0000256" key="11">
    <source>
        <dbReference type="PIRSR" id="PIRSR016496-2"/>
    </source>
</evidence>
<evidence type="ECO:0000313" key="13">
    <source>
        <dbReference type="EMBL" id="PIS15936.1"/>
    </source>
</evidence>
<feature type="site" description="Transition state stabilizer" evidence="11">
    <location>
        <position position="17"/>
    </location>
</feature>
<dbReference type="NCBIfam" id="NF040647">
    <property type="entry name" value="IPPK_Arch"/>
    <property type="match status" value="1"/>
</dbReference>
<evidence type="ECO:0000256" key="6">
    <source>
        <dbReference type="ARBA" id="ARBA00022777"/>
    </source>
</evidence>
<keyword evidence="4" id="KW-0808">Transferase</keyword>
<feature type="domain" description="Aspartate/glutamate/uridylate kinase" evidence="12">
    <location>
        <begin position="4"/>
        <end position="242"/>
    </location>
</feature>
<dbReference type="GO" id="GO:0005829">
    <property type="term" value="C:cytosol"/>
    <property type="evidence" value="ECO:0007669"/>
    <property type="project" value="TreeGrafter"/>
</dbReference>
<feature type="binding site" evidence="10">
    <location>
        <position position="156"/>
    </location>
    <ligand>
        <name>substrate</name>
    </ligand>
</feature>
<evidence type="ECO:0000256" key="1">
    <source>
        <dbReference type="ARBA" id="ARBA00010540"/>
    </source>
</evidence>
<comment type="catalytic activity">
    <reaction evidence="9">
        <text>isopentenyl phosphate + ATP = isopentenyl diphosphate + ADP</text>
        <dbReference type="Rhea" id="RHEA:33963"/>
        <dbReference type="ChEBI" id="CHEBI:30616"/>
        <dbReference type="ChEBI" id="CHEBI:65078"/>
        <dbReference type="ChEBI" id="CHEBI:128769"/>
        <dbReference type="ChEBI" id="CHEBI:456216"/>
        <dbReference type="EC" id="2.7.4.26"/>
    </reaction>
</comment>
<name>A0A2H0WTF7_9BACT</name>
<evidence type="ECO:0000256" key="4">
    <source>
        <dbReference type="ARBA" id="ARBA00022679"/>
    </source>
</evidence>
<dbReference type="PIRSF" id="PIRSF016496">
    <property type="entry name" value="Kin_FomA"/>
    <property type="match status" value="1"/>
</dbReference>
<dbReference type="AlphaFoldDB" id="A0A2H0WTF7"/>
<evidence type="ECO:0000313" key="14">
    <source>
        <dbReference type="Proteomes" id="UP000231198"/>
    </source>
</evidence>
<feature type="binding site" evidence="10">
    <location>
        <position position="224"/>
    </location>
    <ligand>
        <name>ATP</name>
        <dbReference type="ChEBI" id="CHEBI:30616"/>
    </ligand>
</feature>
<evidence type="ECO:0000256" key="7">
    <source>
        <dbReference type="ARBA" id="ARBA00022840"/>
    </source>
</evidence>
<dbReference type="EMBL" id="PEZG01000023">
    <property type="protein sequence ID" value="PIS15936.1"/>
    <property type="molecule type" value="Genomic_DNA"/>
</dbReference>
<evidence type="ECO:0000256" key="5">
    <source>
        <dbReference type="ARBA" id="ARBA00022741"/>
    </source>
</evidence>
<feature type="binding site" evidence="10">
    <location>
        <position position="54"/>
    </location>
    <ligand>
        <name>ATP</name>
        <dbReference type="ChEBI" id="CHEBI:30616"/>
    </ligand>
</feature>
<sequence length="264" mass="28976">MKPIVFIKLGGSLITDKEIPYHARRSVIQSLAFQLQEIIAEKKELSFIVGNGAGSFGHCPAKEYQVASGADTDQKIFGFCKVQHSVATLNRIVMDQLVKDGVHALSIHPSSIMVSDKGVPHMFAESIFGILNLGILPVVYGDIVYDSSYGCKIFSTEDIFSILIKTCIQKHISVYSTVHLGIVDGVLDENGRVIKRITHSNYPSIQKNLFTPKGYDVTGGMKHKIEQSLAISKYGIQTCIINGLTKHNLKTFLLKGICTGTAIY</sequence>
<dbReference type="GO" id="GO:0102043">
    <property type="term" value="F:isopentenyl phosphate kinase activity"/>
    <property type="evidence" value="ECO:0007669"/>
    <property type="project" value="UniProtKB-EC"/>
</dbReference>
<organism evidence="13 14">
    <name type="scientific">Candidatus Roizmanbacteria bacterium CG09_land_8_20_14_0_10_41_9</name>
    <dbReference type="NCBI Taxonomy" id="1974850"/>
    <lineage>
        <taxon>Bacteria</taxon>
        <taxon>Candidatus Roizmaniibacteriota</taxon>
    </lineage>
</organism>
<dbReference type="PANTHER" id="PTHR43654">
    <property type="entry name" value="GLUTAMATE 5-KINASE"/>
    <property type="match status" value="1"/>
</dbReference>
<feature type="binding site" evidence="10">
    <location>
        <position position="58"/>
    </location>
    <ligand>
        <name>substrate</name>
    </ligand>
</feature>
<dbReference type="InterPro" id="IPR024192">
    <property type="entry name" value="Fosfomycin_R_FomA-type"/>
</dbReference>
<evidence type="ECO:0000256" key="8">
    <source>
        <dbReference type="ARBA" id="ARBA00023229"/>
    </source>
</evidence>
<evidence type="ECO:0000256" key="3">
    <source>
        <dbReference type="ARBA" id="ARBA00017267"/>
    </source>
</evidence>
<keyword evidence="6" id="KW-0418">Kinase</keyword>
<dbReference type="Proteomes" id="UP000231198">
    <property type="component" value="Unassembled WGS sequence"/>
</dbReference>
<evidence type="ECO:0000256" key="9">
    <source>
        <dbReference type="ARBA" id="ARBA00049063"/>
    </source>
</evidence>
<evidence type="ECO:0000256" key="10">
    <source>
        <dbReference type="PIRSR" id="PIRSR016496-1"/>
    </source>
</evidence>
<evidence type="ECO:0000259" key="12">
    <source>
        <dbReference type="Pfam" id="PF00696"/>
    </source>
</evidence>
<reference evidence="14" key="1">
    <citation type="submission" date="2017-09" db="EMBL/GenBank/DDBJ databases">
        <title>Depth-based differentiation of microbial function through sediment-hosted aquifers and enrichment of novel symbionts in the deep terrestrial subsurface.</title>
        <authorList>
            <person name="Probst A.J."/>
            <person name="Ladd B."/>
            <person name="Jarett J.K."/>
            <person name="Geller-Mcgrath D.E."/>
            <person name="Sieber C.M.K."/>
            <person name="Emerson J.B."/>
            <person name="Anantharaman K."/>
            <person name="Thomas B.C."/>
            <person name="Malmstrom R."/>
            <person name="Stieglmeier M."/>
            <person name="Klingl A."/>
            <person name="Woyke T."/>
            <person name="Ryan C.M."/>
            <person name="Banfield J.F."/>
        </authorList>
    </citation>
    <scope>NUCLEOTIDE SEQUENCE [LARGE SCALE GENOMIC DNA]</scope>
</reference>
<dbReference type="Pfam" id="PF00696">
    <property type="entry name" value="AA_kinase"/>
    <property type="match status" value="1"/>
</dbReference>
<keyword evidence="8" id="KW-0414">Isoprene biosynthesis</keyword>
<comment type="similarity">
    <text evidence="1">Belongs to the isopentenyl phosphate kinase family.</text>
</comment>
<dbReference type="GO" id="GO:0005524">
    <property type="term" value="F:ATP binding"/>
    <property type="evidence" value="ECO:0007669"/>
    <property type="project" value="UniProtKB-KW"/>
</dbReference>
<keyword evidence="7 10" id="KW-0067">ATP-binding</keyword>
<feature type="binding site" evidence="10">
    <location>
        <begin position="8"/>
        <end position="12"/>
    </location>
    <ligand>
        <name>ATP</name>
        <dbReference type="ChEBI" id="CHEBI:30616"/>
    </ligand>
</feature>
<dbReference type="SUPFAM" id="SSF53633">
    <property type="entry name" value="Carbamate kinase-like"/>
    <property type="match status" value="1"/>
</dbReference>
<dbReference type="EC" id="2.7.4.26" evidence="2"/>
<dbReference type="PANTHER" id="PTHR43654:SF1">
    <property type="entry name" value="ISOPENTENYL PHOSPHATE KINASE"/>
    <property type="match status" value="1"/>
</dbReference>
<comment type="caution">
    <text evidence="13">The sequence shown here is derived from an EMBL/GenBank/DDBJ whole genome shotgun (WGS) entry which is preliminary data.</text>
</comment>
<proteinExistence type="inferred from homology"/>
<feature type="binding site" evidence="10">
    <location>
        <position position="53"/>
    </location>
    <ligand>
        <name>substrate</name>
    </ligand>
</feature>
<dbReference type="InterPro" id="IPR001048">
    <property type="entry name" value="Asp/Glu/Uridylate_kinase"/>
</dbReference>
<dbReference type="InterPro" id="IPR036393">
    <property type="entry name" value="AceGlu_kinase-like_sf"/>
</dbReference>
<evidence type="ECO:0000256" key="2">
    <source>
        <dbReference type="ARBA" id="ARBA00012908"/>
    </source>
</evidence>
<feature type="binding site" evidence="10">
    <location>
        <position position="220"/>
    </location>
    <ligand>
        <name>ATP</name>
        <dbReference type="ChEBI" id="CHEBI:30616"/>
    </ligand>
</feature>
<accession>A0A2H0WTF7</accession>
<keyword evidence="5 10" id="KW-0547">Nucleotide-binding</keyword>
<dbReference type="Gene3D" id="3.40.1160.10">
    <property type="entry name" value="Acetylglutamate kinase-like"/>
    <property type="match status" value="1"/>
</dbReference>
<dbReference type="GO" id="GO:0016301">
    <property type="term" value="F:kinase activity"/>
    <property type="evidence" value="ECO:0007669"/>
    <property type="project" value="UniProtKB-KW"/>
</dbReference>
<protein>
    <recommendedName>
        <fullName evidence="3">Isopentenyl phosphate kinase</fullName>
        <ecNumber evidence="2">2.7.4.26</ecNumber>
    </recommendedName>
</protein>
<dbReference type="GO" id="GO:0016114">
    <property type="term" value="P:terpenoid biosynthetic process"/>
    <property type="evidence" value="ECO:0007669"/>
    <property type="project" value="TreeGrafter"/>
</dbReference>